<feature type="domain" description="Aminotransferase class I/classII large" evidence="6">
    <location>
        <begin position="56"/>
        <end position="367"/>
    </location>
</feature>
<dbReference type="Proteomes" id="UP000053413">
    <property type="component" value="Unassembled WGS sequence"/>
</dbReference>
<evidence type="ECO:0000259" key="6">
    <source>
        <dbReference type="Pfam" id="PF00155"/>
    </source>
</evidence>
<comment type="similarity">
    <text evidence="2">Belongs to the class-I pyridoxal-phosphate-dependent aminotransferase family.</text>
</comment>
<accession>A0A0X3VLS4</accession>
<dbReference type="EMBL" id="LLZJ01000399">
    <property type="protein sequence ID" value="KUL45729.1"/>
    <property type="molecule type" value="Genomic_DNA"/>
</dbReference>
<dbReference type="OrthoDB" id="9763453at2"/>
<protein>
    <submittedName>
        <fullName evidence="7">Aspartate aminotransferase</fullName>
    </submittedName>
</protein>
<name>A0A0X3VLS4_STRVO</name>
<comment type="cofactor">
    <cofactor evidence="1">
        <name>pyridoxal 5'-phosphate</name>
        <dbReference type="ChEBI" id="CHEBI:597326"/>
    </cofactor>
</comment>
<dbReference type="PANTHER" id="PTHR46383">
    <property type="entry name" value="ASPARTATE AMINOTRANSFERASE"/>
    <property type="match status" value="1"/>
</dbReference>
<dbReference type="SUPFAM" id="SSF53383">
    <property type="entry name" value="PLP-dependent transferases"/>
    <property type="match status" value="1"/>
</dbReference>
<dbReference type="GO" id="GO:0030170">
    <property type="term" value="F:pyridoxal phosphate binding"/>
    <property type="evidence" value="ECO:0007669"/>
    <property type="project" value="InterPro"/>
</dbReference>
<dbReference type="InterPro" id="IPR015421">
    <property type="entry name" value="PyrdxlP-dep_Trfase_major"/>
</dbReference>
<organism evidence="7 8">
    <name type="scientific">Streptomyces violaceusniger</name>
    <dbReference type="NCBI Taxonomy" id="68280"/>
    <lineage>
        <taxon>Bacteria</taxon>
        <taxon>Bacillati</taxon>
        <taxon>Actinomycetota</taxon>
        <taxon>Actinomycetes</taxon>
        <taxon>Kitasatosporales</taxon>
        <taxon>Streptomycetaceae</taxon>
        <taxon>Streptomyces</taxon>
        <taxon>Streptomyces violaceusniger group</taxon>
    </lineage>
</organism>
<evidence type="ECO:0000256" key="1">
    <source>
        <dbReference type="ARBA" id="ARBA00001933"/>
    </source>
</evidence>
<dbReference type="InterPro" id="IPR004839">
    <property type="entry name" value="Aminotransferase_I/II_large"/>
</dbReference>
<dbReference type="InterPro" id="IPR015424">
    <property type="entry name" value="PyrdxlP-dep_Trfase"/>
</dbReference>
<evidence type="ECO:0000256" key="5">
    <source>
        <dbReference type="ARBA" id="ARBA00022898"/>
    </source>
</evidence>
<evidence type="ECO:0000256" key="4">
    <source>
        <dbReference type="ARBA" id="ARBA00022679"/>
    </source>
</evidence>
<dbReference type="GO" id="GO:0006520">
    <property type="term" value="P:amino acid metabolic process"/>
    <property type="evidence" value="ECO:0007669"/>
    <property type="project" value="InterPro"/>
</dbReference>
<dbReference type="RefSeq" id="WP_059148103.1">
    <property type="nucleotide sequence ID" value="NZ_LLZJ01000399.1"/>
</dbReference>
<keyword evidence="5" id="KW-0663">Pyridoxal phosphate</keyword>
<evidence type="ECO:0000256" key="3">
    <source>
        <dbReference type="ARBA" id="ARBA00022576"/>
    </source>
</evidence>
<dbReference type="Pfam" id="PF00155">
    <property type="entry name" value="Aminotran_1_2"/>
    <property type="match status" value="1"/>
</dbReference>
<comment type="caution">
    <text evidence="7">The sequence shown here is derived from an EMBL/GenBank/DDBJ whole genome shotgun (WGS) entry which is preliminary data.</text>
</comment>
<evidence type="ECO:0000313" key="8">
    <source>
        <dbReference type="Proteomes" id="UP000053413"/>
    </source>
</evidence>
<sequence length="390" mass="41994">MKWERLPALELADRAQAAPSDRAAMVPFRGVPMIPMPEHVVEAARTAASEVFPRRSRGSAELRRAIASRLEAVHGLAVDPESELLITHGAQHGMSVALRALLSPGDEVVVPAPSYFFDGMIRLAGARPVYVPSDESRGWDHVPAAVEAAVTPAARALLICNPNNPTGYVPSRERLCQLLAVAARHGLIVFSDESYERYVWDGPGYVPQMLLRDHHPDLVTVTSLSKNYAFTSWRVGYVHAPAHLLEPVHRAFEWDAINVGDVAQAAAHAVVTGPQQWIEREFATMRARRDILRDGLESAGLVSVRPDAGIFAFVDCTPLGFQGRRLERLLMDHGLTALAGDAFAGPGTHVRMLYGGSAASLEEVGRRLGALTRGSAGSAGEARPPAPAAG</sequence>
<evidence type="ECO:0000313" key="7">
    <source>
        <dbReference type="EMBL" id="KUL45729.1"/>
    </source>
</evidence>
<dbReference type="InterPro" id="IPR050596">
    <property type="entry name" value="AspAT/PAT-like"/>
</dbReference>
<evidence type="ECO:0000256" key="2">
    <source>
        <dbReference type="ARBA" id="ARBA00007441"/>
    </source>
</evidence>
<dbReference type="AlphaFoldDB" id="A0A0X3VLS4"/>
<keyword evidence="4 7" id="KW-0808">Transferase</keyword>
<gene>
    <name evidence="7" type="ORF">ADL28_36615</name>
</gene>
<proteinExistence type="inferred from homology"/>
<reference evidence="8" key="1">
    <citation type="submission" date="2015-10" db="EMBL/GenBank/DDBJ databases">
        <authorList>
            <person name="Ju K.-S."/>
            <person name="Doroghazi J.R."/>
            <person name="Metcalf W.W."/>
        </authorList>
    </citation>
    <scope>NUCLEOTIDE SEQUENCE [LARGE SCALE GENOMIC DNA]</scope>
    <source>
        <strain evidence="8">NRRL F-8817</strain>
    </source>
</reference>
<dbReference type="PANTHER" id="PTHR46383:SF1">
    <property type="entry name" value="ASPARTATE AMINOTRANSFERASE"/>
    <property type="match status" value="1"/>
</dbReference>
<dbReference type="CDD" id="cd00609">
    <property type="entry name" value="AAT_like"/>
    <property type="match status" value="1"/>
</dbReference>
<dbReference type="Gene3D" id="3.40.640.10">
    <property type="entry name" value="Type I PLP-dependent aspartate aminotransferase-like (Major domain)"/>
    <property type="match status" value="1"/>
</dbReference>
<dbReference type="GO" id="GO:0008483">
    <property type="term" value="F:transaminase activity"/>
    <property type="evidence" value="ECO:0007669"/>
    <property type="project" value="UniProtKB-KW"/>
</dbReference>
<keyword evidence="3 7" id="KW-0032">Aminotransferase</keyword>